<gene>
    <name evidence="1" type="ORF">FAZ19_21995</name>
</gene>
<dbReference type="EMBL" id="SUKA01000010">
    <property type="protein sequence ID" value="TJY61293.1"/>
    <property type="molecule type" value="Genomic_DNA"/>
</dbReference>
<dbReference type="OrthoDB" id="792194at2"/>
<evidence type="ECO:0000313" key="2">
    <source>
        <dbReference type="Proteomes" id="UP000309872"/>
    </source>
</evidence>
<accession>A0A4U0GQY5</accession>
<sequence length="244" mass="27983">MNKFWVLLVVGSLPFTTFSQKKKSDTYTFQPISGIVIDGNLNEWNDQLIPIEDDAWSFGIGKEGDKLFVAVRVQDPVLRQEVIRNGIIVNLSYTDRKKDGAQLTYPFPDRERLRALSQNEDLDRSAFQQELLNSSRGYYVKGFSKVINGLLSFENNYGVKAVVKLDSNEHFLYEAEIPLGLIEFEEEEIAVQIVVNNVFRQLQKAAKNRSGSSPYSMYGRMQVVESTRNPYKFETDVWVFGKVK</sequence>
<proteinExistence type="predicted"/>
<evidence type="ECO:0000313" key="1">
    <source>
        <dbReference type="EMBL" id="TJY61293.1"/>
    </source>
</evidence>
<dbReference type="RefSeq" id="WP_136822930.1">
    <property type="nucleotide sequence ID" value="NZ_BMJX01000010.1"/>
</dbReference>
<reference evidence="1 2" key="1">
    <citation type="submission" date="2019-04" db="EMBL/GenBank/DDBJ databases">
        <title>Sphingobacterium olei sp. nov., isolated from oil-contaminated soil.</title>
        <authorList>
            <person name="Liu B."/>
        </authorList>
    </citation>
    <scope>NUCLEOTIDE SEQUENCE [LARGE SCALE GENOMIC DNA]</scope>
    <source>
        <strain evidence="1 2">Y3L14</strain>
    </source>
</reference>
<keyword evidence="2" id="KW-1185">Reference proteome</keyword>
<organism evidence="1 2">
    <name type="scientific">Sphingobacterium alkalisoli</name>
    <dbReference type="NCBI Taxonomy" id="1874115"/>
    <lineage>
        <taxon>Bacteria</taxon>
        <taxon>Pseudomonadati</taxon>
        <taxon>Bacteroidota</taxon>
        <taxon>Sphingobacteriia</taxon>
        <taxon>Sphingobacteriales</taxon>
        <taxon>Sphingobacteriaceae</taxon>
        <taxon>Sphingobacterium</taxon>
    </lineage>
</organism>
<comment type="caution">
    <text evidence="1">The sequence shown here is derived from an EMBL/GenBank/DDBJ whole genome shotgun (WGS) entry which is preliminary data.</text>
</comment>
<dbReference type="Proteomes" id="UP000309872">
    <property type="component" value="Unassembled WGS sequence"/>
</dbReference>
<protein>
    <submittedName>
        <fullName evidence="1">Uncharacterized protein</fullName>
    </submittedName>
</protein>
<name>A0A4U0GQY5_9SPHI</name>
<dbReference type="AlphaFoldDB" id="A0A4U0GQY5"/>